<dbReference type="GO" id="GO:0021556">
    <property type="term" value="P:central nervous system formation"/>
    <property type="evidence" value="ECO:0007669"/>
    <property type="project" value="UniProtKB-ARBA"/>
</dbReference>
<keyword evidence="4" id="KW-0805">Transcription regulation</keyword>
<dbReference type="EMBL" id="GDIQ01043143">
    <property type="protein sequence ID" value="JAN51594.1"/>
    <property type="molecule type" value="Transcribed_RNA"/>
</dbReference>
<dbReference type="InterPro" id="IPR036388">
    <property type="entry name" value="WH-like_DNA-bd_sf"/>
</dbReference>
<feature type="compositionally biased region" description="Polar residues" evidence="9">
    <location>
        <begin position="453"/>
        <end position="464"/>
    </location>
</feature>
<feature type="region of interest" description="Disordered" evidence="9">
    <location>
        <begin position="639"/>
        <end position="668"/>
    </location>
</feature>
<evidence type="ECO:0000256" key="7">
    <source>
        <dbReference type="ARBA" id="ARBA00023242"/>
    </source>
</evidence>
<feature type="region of interest" description="Disordered" evidence="9">
    <location>
        <begin position="298"/>
        <end position="317"/>
    </location>
</feature>
<dbReference type="Pfam" id="PF04218">
    <property type="entry name" value="CENP-B_N"/>
    <property type="match status" value="1"/>
</dbReference>
<dbReference type="InterPro" id="IPR009057">
    <property type="entry name" value="Homeodomain-like_sf"/>
</dbReference>
<protein>
    <submittedName>
        <fullName evidence="11">Putative Distal antenna</fullName>
    </submittedName>
</protein>
<name>A0A0P6FZT3_9CRUS</name>
<dbReference type="GO" id="GO:0007379">
    <property type="term" value="P:segment specification"/>
    <property type="evidence" value="ECO:0007669"/>
    <property type="project" value="UniProtKB-ARBA"/>
</dbReference>
<evidence type="ECO:0000256" key="9">
    <source>
        <dbReference type="SAM" id="MobiDB-lite"/>
    </source>
</evidence>
<evidence type="ECO:0000256" key="3">
    <source>
        <dbReference type="ARBA" id="ARBA00022553"/>
    </source>
</evidence>
<keyword evidence="3" id="KW-0597">Phosphoprotein</keyword>
<feature type="compositionally biased region" description="Low complexity" evidence="9">
    <location>
        <begin position="541"/>
        <end position="550"/>
    </location>
</feature>
<dbReference type="PROSITE" id="PS50960">
    <property type="entry name" value="HTH_PSQ"/>
    <property type="match status" value="1"/>
</dbReference>
<feature type="compositionally biased region" description="Low complexity" evidence="9">
    <location>
        <begin position="344"/>
        <end position="381"/>
    </location>
</feature>
<organism evidence="11">
    <name type="scientific">Daphnia magna</name>
    <dbReference type="NCBI Taxonomy" id="35525"/>
    <lineage>
        <taxon>Eukaryota</taxon>
        <taxon>Metazoa</taxon>
        <taxon>Ecdysozoa</taxon>
        <taxon>Arthropoda</taxon>
        <taxon>Crustacea</taxon>
        <taxon>Branchiopoda</taxon>
        <taxon>Diplostraca</taxon>
        <taxon>Cladocera</taxon>
        <taxon>Anomopoda</taxon>
        <taxon>Daphniidae</taxon>
        <taxon>Daphnia</taxon>
    </lineage>
</organism>
<evidence type="ECO:0000259" key="10">
    <source>
        <dbReference type="PROSITE" id="PS50960"/>
    </source>
</evidence>
<feature type="compositionally biased region" description="Low complexity" evidence="9">
    <location>
        <begin position="465"/>
        <end position="485"/>
    </location>
</feature>
<proteinExistence type="predicted"/>
<feature type="region of interest" description="Disordered" evidence="9">
    <location>
        <begin position="453"/>
        <end position="592"/>
    </location>
</feature>
<feature type="compositionally biased region" description="Low complexity" evidence="9">
    <location>
        <begin position="644"/>
        <end position="653"/>
    </location>
</feature>
<evidence type="ECO:0000256" key="2">
    <source>
        <dbReference type="ARBA" id="ARBA00022473"/>
    </source>
</evidence>
<dbReference type="GO" id="GO:0005634">
    <property type="term" value="C:nucleus"/>
    <property type="evidence" value="ECO:0007669"/>
    <property type="project" value="UniProtKB-SubCell"/>
</dbReference>
<dbReference type="GO" id="GO:0003677">
    <property type="term" value="F:DNA binding"/>
    <property type="evidence" value="ECO:0007669"/>
    <property type="project" value="UniProtKB-UniRule"/>
</dbReference>
<sequence length="668" mass="72380">MATATKGKRPLRHLSACDKVMAIQRIHDGESKASVARDIGVPESTLRGWCKNEEKLRCMSRQSLENADKLTQAPSLQAMSDLFNGPDSKRMKLDPSSLFDNNGKLKYDEYSHYKNGRSSLGLDLSGGGGSDKRLSMDHNDMNLSGFQTPDFSAFAKNALNKSMSKENKGYGADMSKGNDPTKSDLSMAAISPLTSLSHLSGMGALGQSPLALSFNDIASNLNLLAQLNPSLAAMSGLTGLSALNGSPSSSSRRKSPMPSPRSQSDCEKPSLTVKNLAKLQQKTSSSEIMRGQMLDKYNNKKSMPDMSSNVSSSAATAPGNGDDALWYWLKSQQAMMGLNSLYNQSQMPQQQQQQQQHRSSSPKISSSPMQPTGTTSQTPTPEINSPIPPQASSPSLEDKNGAAAAAAAAQGSSAWFWQWYKTFGASLMGDKNSKMPAMPGASGNENILYSQLTKGSSASSASPTNNGNINNNTINNNFNIIPENNSGDENGTPKPEDLSNHHSGAGGGAEEEEENANGFHHDEDSINNISPIPDDHHQLHQLHQLQQQQQQHDDEEEEEKRATTPEEDASSDVINDSNNNNKNNGETDDDIIKSPTEALEYGEKFLKYLESYSDPSLTAMQVMQFRYLLNSIKASVERAQNNVSGSSSGASSSIDGEKMQQQRHRRRK</sequence>
<keyword evidence="5 8" id="KW-0238">DNA-binding</keyword>
<dbReference type="AlphaFoldDB" id="A0A0P6FZT3"/>
<feature type="region of interest" description="Disordered" evidence="9">
    <location>
        <begin position="165"/>
        <end position="185"/>
    </location>
</feature>
<comment type="subcellular location">
    <subcellularLocation>
        <location evidence="1 8">Nucleus</location>
    </subcellularLocation>
</comment>
<reference evidence="11" key="1">
    <citation type="submission" date="2015-10" db="EMBL/GenBank/DDBJ databases">
        <title>EvidentialGene: Evidence-directed Construction of Complete mRNA Transcriptomes without Genomes.</title>
        <authorList>
            <person name="Gilbert D.G."/>
        </authorList>
    </citation>
    <scope>NUCLEOTIDE SEQUENCE</scope>
</reference>
<feature type="compositionally biased region" description="Low complexity" evidence="9">
    <location>
        <begin position="571"/>
        <end position="584"/>
    </location>
</feature>
<feature type="domain" description="HTH psq-type" evidence="10">
    <location>
        <begin position="5"/>
        <end position="56"/>
    </location>
</feature>
<evidence type="ECO:0000256" key="6">
    <source>
        <dbReference type="ARBA" id="ARBA00023163"/>
    </source>
</evidence>
<feature type="region of interest" description="Disordered" evidence="9">
    <location>
        <begin position="344"/>
        <end position="404"/>
    </location>
</feature>
<evidence type="ECO:0000256" key="5">
    <source>
        <dbReference type="ARBA" id="ARBA00023125"/>
    </source>
</evidence>
<evidence type="ECO:0000256" key="4">
    <source>
        <dbReference type="ARBA" id="ARBA00023015"/>
    </source>
</evidence>
<dbReference type="FunFam" id="1.10.10.10:FF:000293">
    <property type="entry name" value="Tigger transposable element-derived protein 5"/>
    <property type="match status" value="1"/>
</dbReference>
<evidence type="ECO:0000256" key="8">
    <source>
        <dbReference type="PROSITE-ProRule" id="PRU00320"/>
    </source>
</evidence>
<feature type="compositionally biased region" description="Low complexity" evidence="9">
    <location>
        <begin position="307"/>
        <end position="317"/>
    </location>
</feature>
<dbReference type="PANTHER" id="PTHR33215">
    <property type="entry name" value="PROTEIN DISTAL ANTENNA"/>
    <property type="match status" value="1"/>
</dbReference>
<feature type="region of interest" description="Disordered" evidence="9">
    <location>
        <begin position="243"/>
        <end position="271"/>
    </location>
</feature>
<keyword evidence="7 8" id="KW-0539">Nucleus</keyword>
<dbReference type="EMBL" id="GDIQ01040646">
    <property type="protein sequence ID" value="JAN54091.1"/>
    <property type="molecule type" value="Transcribed_RNA"/>
</dbReference>
<dbReference type="Gene3D" id="1.10.10.10">
    <property type="entry name" value="Winged helix-like DNA-binding domain superfamily/Winged helix DNA-binding domain"/>
    <property type="match status" value="1"/>
</dbReference>
<keyword evidence="2" id="KW-0217">Developmental protein</keyword>
<keyword evidence="6" id="KW-0804">Transcription</keyword>
<accession>A0A0P6FZT3</accession>
<dbReference type="InterPro" id="IPR051839">
    <property type="entry name" value="RD_transcriptional_regulator"/>
</dbReference>
<feature type="DNA-binding region" description="H-T-H motif" evidence="8">
    <location>
        <begin position="32"/>
        <end position="52"/>
    </location>
</feature>
<evidence type="ECO:0000256" key="1">
    <source>
        <dbReference type="ARBA" id="ARBA00004123"/>
    </source>
</evidence>
<dbReference type="PANTHER" id="PTHR33215:SF13">
    <property type="entry name" value="PROTEIN DISTAL ANTENNA"/>
    <property type="match status" value="1"/>
</dbReference>
<dbReference type="InterPro" id="IPR007889">
    <property type="entry name" value="HTH_Psq"/>
</dbReference>
<dbReference type="SUPFAM" id="SSF46689">
    <property type="entry name" value="Homeodomain-like"/>
    <property type="match status" value="1"/>
</dbReference>
<evidence type="ECO:0000313" key="11">
    <source>
        <dbReference type="EMBL" id="JAN54091.1"/>
    </source>
</evidence>